<protein>
    <submittedName>
        <fullName evidence="1">Uncharacterized protein</fullName>
    </submittedName>
</protein>
<evidence type="ECO:0000313" key="1">
    <source>
        <dbReference type="EMBL" id="JAD85835.1"/>
    </source>
</evidence>
<dbReference type="AlphaFoldDB" id="A0A0A9DJK4"/>
<proteinExistence type="predicted"/>
<name>A0A0A9DJK4_ARUDO</name>
<reference evidence="1" key="1">
    <citation type="submission" date="2014-09" db="EMBL/GenBank/DDBJ databases">
        <authorList>
            <person name="Magalhaes I.L.F."/>
            <person name="Oliveira U."/>
            <person name="Santos F.R."/>
            <person name="Vidigal T.H.D.A."/>
            <person name="Brescovit A.D."/>
            <person name="Santos A.J."/>
        </authorList>
    </citation>
    <scope>NUCLEOTIDE SEQUENCE</scope>
    <source>
        <tissue evidence="1">Shoot tissue taken approximately 20 cm above the soil surface</tissue>
    </source>
</reference>
<accession>A0A0A9DJK4</accession>
<dbReference type="EMBL" id="GBRH01212060">
    <property type="protein sequence ID" value="JAD85835.1"/>
    <property type="molecule type" value="Transcribed_RNA"/>
</dbReference>
<reference evidence="1" key="2">
    <citation type="journal article" date="2015" name="Data Brief">
        <title>Shoot transcriptome of the giant reed, Arundo donax.</title>
        <authorList>
            <person name="Barrero R.A."/>
            <person name="Guerrero F.D."/>
            <person name="Moolhuijzen P."/>
            <person name="Goolsby J.A."/>
            <person name="Tidwell J."/>
            <person name="Bellgard S.E."/>
            <person name="Bellgard M.I."/>
        </authorList>
    </citation>
    <scope>NUCLEOTIDE SEQUENCE</scope>
    <source>
        <tissue evidence="1">Shoot tissue taken approximately 20 cm above the soil surface</tissue>
    </source>
</reference>
<sequence length="47" mass="5854">MWNPRKKLTIKWRRCTLMKMINNIRLNLSLSKQIIIWKKKMDPFLHS</sequence>
<organism evidence="1">
    <name type="scientific">Arundo donax</name>
    <name type="common">Giant reed</name>
    <name type="synonym">Donax arundinaceus</name>
    <dbReference type="NCBI Taxonomy" id="35708"/>
    <lineage>
        <taxon>Eukaryota</taxon>
        <taxon>Viridiplantae</taxon>
        <taxon>Streptophyta</taxon>
        <taxon>Embryophyta</taxon>
        <taxon>Tracheophyta</taxon>
        <taxon>Spermatophyta</taxon>
        <taxon>Magnoliopsida</taxon>
        <taxon>Liliopsida</taxon>
        <taxon>Poales</taxon>
        <taxon>Poaceae</taxon>
        <taxon>PACMAD clade</taxon>
        <taxon>Arundinoideae</taxon>
        <taxon>Arundineae</taxon>
        <taxon>Arundo</taxon>
    </lineage>
</organism>